<feature type="coiled-coil region" evidence="1">
    <location>
        <begin position="1725"/>
        <end position="1792"/>
    </location>
</feature>
<accession>A0A9Q0N9X4</accession>
<evidence type="ECO:0000313" key="5">
    <source>
        <dbReference type="Proteomes" id="UP001151699"/>
    </source>
</evidence>
<evidence type="ECO:0000256" key="3">
    <source>
        <dbReference type="SAM" id="SignalP"/>
    </source>
</evidence>
<feature type="region of interest" description="Disordered" evidence="2">
    <location>
        <begin position="200"/>
        <end position="252"/>
    </location>
</feature>
<feature type="compositionally biased region" description="Polar residues" evidence="2">
    <location>
        <begin position="966"/>
        <end position="976"/>
    </location>
</feature>
<feature type="compositionally biased region" description="Low complexity" evidence="2">
    <location>
        <begin position="1183"/>
        <end position="1193"/>
    </location>
</feature>
<feature type="region of interest" description="Disordered" evidence="2">
    <location>
        <begin position="1354"/>
        <end position="1375"/>
    </location>
</feature>
<name>A0A9Q0N9X4_9DIPT</name>
<evidence type="ECO:0000256" key="2">
    <source>
        <dbReference type="SAM" id="MobiDB-lite"/>
    </source>
</evidence>
<feature type="compositionally biased region" description="Basic and acidic residues" evidence="2">
    <location>
        <begin position="1069"/>
        <end position="1084"/>
    </location>
</feature>
<dbReference type="Proteomes" id="UP001151699">
    <property type="component" value="Chromosome A"/>
</dbReference>
<evidence type="ECO:0000313" key="4">
    <source>
        <dbReference type="EMBL" id="KAJ6646243.1"/>
    </source>
</evidence>
<feature type="chain" id="PRO_5040260628" evidence="3">
    <location>
        <begin position="19"/>
        <end position="1887"/>
    </location>
</feature>
<evidence type="ECO:0000256" key="1">
    <source>
        <dbReference type="SAM" id="Coils"/>
    </source>
</evidence>
<feature type="compositionally biased region" description="Low complexity" evidence="2">
    <location>
        <begin position="60"/>
        <end position="71"/>
    </location>
</feature>
<feature type="region of interest" description="Disordered" evidence="2">
    <location>
        <begin position="763"/>
        <end position="792"/>
    </location>
</feature>
<sequence>MKSVLFLLIVCLAKGTESVPLPANPTTAQNYLNDVQKYIDSTSAAGSVKVPTLPASTGNTPTTPVSITESSTSEITTTTALPSKPVFSERLQELIAQLLIILDDLYKVTTSDYTRQLISELIYKLTGEGDDTDAVREDSETNNNSDNDDISDNTSDERANQIIKQLLDLISQPETSATYDEISQLISQLANLLTKENISGEGEDSTVSKEDQTNAIDNSTPIGTDGISGPGNNDTNGNNGTEKVEGGVNNGGTTNDQISQLISKLTILLNGPINDASCEEINQLILLLINSLIGGTVESNSDTQSGTSTGTPTNATGGTDNNQTNSNSVVISDQVKELITKIEALVNETNTTPNREELYDLIRQLITALTNENKANETTGDETGQEGNGNDKTTGKYFIFSTSSNILKYCSFTGSDSSIPPIAQLIAQLISLTNQPSDTIDDKTKEMAQQLLHIITTEDSTGTTFENGTVESLEQIQLLITQIINFLSNPIENADISHLQELLSELIKKLTTNNTSDGNNAEKDNAENTTITTTSSPTVSSDTNELSVLITVLSNLINQSDISINEQTRQLILQLIDILSNANTTNNEETTSGSGSTTIVIDIQAKELITQLLAIINQPTAIEGTSIDQLISELISNLTNSKIENNGNATDNVEDNTKTTTPTVSDPDGPTSNVDQLKLLITQLTILVNDENSSINEETKDLLLQLVDLLKNVTSNNVLVDGNLYTALNDMLAKVIVLIGQPNSNVELNALVNELIRQITNGNLENTNDADGSSGVKEEKGEPENNSSSGVTDSDISLIVTELSNFIKESSTSITDQTASLISQLIQILTNITTVGIDSHNTIDNGNDISTTTISDEIKDLLKQLILLLGQSDGHADSNINELISELIGKLTSGKDEEASSTSGDDVKNKPSEKDGESEGTSGDEKENATQTNGNDEETEDIKDNITQKTTNEEETNGENSDVKDNGNQPIGNNEGTVGISGDAKDSTTETNGNEEETKVTSGDVTQTNANDEETNGTSSDVKDNENPTIDNNEGTVGSGDVKETNGNDDETKGTSEDVKDNTTQTNTNDKETNGTSSDVKDNENPTIDYNEETVGTGGDAKDNTTKTNGNDEDTQGTIVDVKDNTTQTNTNDKETNGTSSDVKDNANPTIGNNEETVGTGGDAKDNTTKTNGNDEDTQGTIVDVQDNTTQTNTDDEETNGTSSDVKDNANQTIGNNEGTVDMSGDATNNTTQTNGDVEDRTGGSGDEKNNSTQITTSSDVPTTSSLISQLIILVTERSSSFNEETKQLLLQLIDLLKTVSNVSDDGSFNRQLDKRLTQIIAQISQLNVNTNSTYLNTLISELIKQLTNEQVGNAENDTTKSNPSTTPTGLDGTDNEISLITTQLSNLINDPNSSIDDHTSQLISQLIQILINVNVQSTEKTPTETDSSTISGNGTGVSQNITTKVNEETKELLTELINLLTQSNGNIDTSTVNNLISELIDKLISGRDGETKIVNGGAKDGTTETIGEETKGTSGDVKGDATQADGNNEKTKGASEDLKDGDPKDTNGDVNVITTQGTSKSETGIKTDTKSDYDEITALAKQLLNIISNLGLGLTPTTTKQINELLNALLAKLIDESVRLINEGGHNKPNSGTNGNVLDIETTKQFLSEIKYVATQPINLETSGRLKQLLENLLNQLNINRKDLQHQTGVVNKPTINICGILFHNHSCSCGALRETRQGPQTSLQALIDLLEVQRREREAHQAALVAAFEARQEAFRAAQEAKRREQEVRLRQLRESLEANRQEREAHRINLCLSLQTRRRECQPCRSHTRDSFGACRCAQRNKIIYSKSRNNRICNRIINNVTPSLVDLNQQILYQKQQLDSSMGMLSQLFGGLFSSIRSNSFYY</sequence>
<protein>
    <submittedName>
        <fullName evidence="4">Replicase polyprotein 1ab</fullName>
    </submittedName>
</protein>
<keyword evidence="3" id="KW-0732">Signal</keyword>
<feature type="region of interest" description="Disordered" evidence="2">
    <location>
        <begin position="513"/>
        <end position="538"/>
    </location>
</feature>
<feature type="region of interest" description="Disordered" evidence="2">
    <location>
        <begin position="130"/>
        <end position="154"/>
    </location>
</feature>
<feature type="compositionally biased region" description="Polar residues" evidence="2">
    <location>
        <begin position="1549"/>
        <end position="1563"/>
    </location>
</feature>
<feature type="compositionally biased region" description="Polar residues" evidence="2">
    <location>
        <begin position="1147"/>
        <end position="1157"/>
    </location>
</feature>
<dbReference type="EMBL" id="WJQU01000001">
    <property type="protein sequence ID" value="KAJ6646243.1"/>
    <property type="molecule type" value="Genomic_DNA"/>
</dbReference>
<feature type="compositionally biased region" description="Basic and acidic residues" evidence="2">
    <location>
        <begin position="1528"/>
        <end position="1548"/>
    </location>
</feature>
<feature type="compositionally biased region" description="Low complexity" evidence="2">
    <location>
        <begin position="230"/>
        <end position="241"/>
    </location>
</feature>
<feature type="compositionally biased region" description="Basic and acidic residues" evidence="2">
    <location>
        <begin position="905"/>
        <end position="928"/>
    </location>
</feature>
<feature type="region of interest" description="Disordered" evidence="2">
    <location>
        <begin position="893"/>
        <end position="1261"/>
    </location>
</feature>
<comment type="caution">
    <text evidence="4">The sequence shown here is derived from an EMBL/GenBank/DDBJ whole genome shotgun (WGS) entry which is preliminary data.</text>
</comment>
<feature type="compositionally biased region" description="Low complexity" evidence="2">
    <location>
        <begin position="529"/>
        <end position="538"/>
    </location>
</feature>
<organism evidence="4 5">
    <name type="scientific">Pseudolycoriella hygida</name>
    <dbReference type="NCBI Taxonomy" id="35572"/>
    <lineage>
        <taxon>Eukaryota</taxon>
        <taxon>Metazoa</taxon>
        <taxon>Ecdysozoa</taxon>
        <taxon>Arthropoda</taxon>
        <taxon>Hexapoda</taxon>
        <taxon>Insecta</taxon>
        <taxon>Pterygota</taxon>
        <taxon>Neoptera</taxon>
        <taxon>Endopterygota</taxon>
        <taxon>Diptera</taxon>
        <taxon>Nematocera</taxon>
        <taxon>Sciaroidea</taxon>
        <taxon>Sciaridae</taxon>
        <taxon>Pseudolycoriella</taxon>
    </lineage>
</organism>
<feature type="compositionally biased region" description="Polar residues" evidence="2">
    <location>
        <begin position="658"/>
        <end position="671"/>
    </location>
</feature>
<feature type="compositionally biased region" description="Polar residues" evidence="2">
    <location>
        <begin position="1200"/>
        <end position="1219"/>
    </location>
</feature>
<feature type="compositionally biased region" description="Basic and acidic residues" evidence="2">
    <location>
        <begin position="1238"/>
        <end position="1250"/>
    </location>
</feature>
<feature type="compositionally biased region" description="Polar residues" evidence="2">
    <location>
        <begin position="1027"/>
        <end position="1036"/>
    </location>
</feature>
<dbReference type="SUPFAM" id="SSF48371">
    <property type="entry name" value="ARM repeat"/>
    <property type="match status" value="1"/>
</dbReference>
<reference evidence="4" key="1">
    <citation type="submission" date="2022-07" db="EMBL/GenBank/DDBJ databases">
        <authorList>
            <person name="Trinca V."/>
            <person name="Uliana J.V.C."/>
            <person name="Torres T.T."/>
            <person name="Ward R.J."/>
            <person name="Monesi N."/>
        </authorList>
    </citation>
    <scope>NUCLEOTIDE SEQUENCE</scope>
    <source>
        <strain evidence="4">HSMRA1968</strain>
        <tissue evidence="4">Whole embryos</tissue>
    </source>
</reference>
<feature type="signal peptide" evidence="3">
    <location>
        <begin position="1"/>
        <end position="18"/>
    </location>
</feature>
<feature type="region of interest" description="Disordered" evidence="2">
    <location>
        <begin position="50"/>
        <end position="71"/>
    </location>
</feature>
<feature type="region of interest" description="Disordered" evidence="2">
    <location>
        <begin position="1496"/>
        <end position="1567"/>
    </location>
</feature>
<keyword evidence="1" id="KW-0175">Coiled coil</keyword>
<gene>
    <name evidence="4" type="primary">rep</name>
    <name evidence="4" type="ORF">Bhyg_01454</name>
</gene>
<feature type="compositionally biased region" description="Polar residues" evidence="2">
    <location>
        <begin position="1226"/>
        <end position="1236"/>
    </location>
</feature>
<feature type="compositionally biased region" description="Polar residues" evidence="2">
    <location>
        <begin position="213"/>
        <end position="222"/>
    </location>
</feature>
<feature type="region of interest" description="Disordered" evidence="2">
    <location>
        <begin position="645"/>
        <end position="671"/>
    </location>
</feature>
<feature type="compositionally biased region" description="Basic and acidic residues" evidence="2">
    <location>
        <begin position="1041"/>
        <end position="1061"/>
    </location>
</feature>
<dbReference type="InterPro" id="IPR016024">
    <property type="entry name" value="ARM-type_fold"/>
</dbReference>
<proteinExistence type="predicted"/>
<feature type="compositionally biased region" description="Polar residues" evidence="2">
    <location>
        <begin position="1354"/>
        <end position="1369"/>
    </location>
</feature>
<feature type="region of interest" description="Disordered" evidence="2">
    <location>
        <begin position="298"/>
        <end position="327"/>
    </location>
</feature>
<feature type="compositionally biased region" description="Polar residues" evidence="2">
    <location>
        <begin position="1000"/>
        <end position="1020"/>
    </location>
</feature>
<keyword evidence="5" id="KW-1185">Reference proteome</keyword>
<feature type="compositionally biased region" description="Polar residues" evidence="2">
    <location>
        <begin position="1251"/>
        <end position="1261"/>
    </location>
</feature>